<comment type="caution">
    <text evidence="1">The sequence shown here is derived from an EMBL/GenBank/DDBJ whole genome shotgun (WGS) entry which is preliminary data.</text>
</comment>
<protein>
    <submittedName>
        <fullName evidence="1">Uncharacterized protein</fullName>
    </submittedName>
</protein>
<dbReference type="EMBL" id="CM055745">
    <property type="protein sequence ID" value="KAJ7998316.1"/>
    <property type="molecule type" value="Genomic_DNA"/>
</dbReference>
<keyword evidence="2" id="KW-1185">Reference proteome</keyword>
<proteinExistence type="predicted"/>
<organism evidence="1 2">
    <name type="scientific">Dallia pectoralis</name>
    <name type="common">Alaska blackfish</name>
    <dbReference type="NCBI Taxonomy" id="75939"/>
    <lineage>
        <taxon>Eukaryota</taxon>
        <taxon>Metazoa</taxon>
        <taxon>Chordata</taxon>
        <taxon>Craniata</taxon>
        <taxon>Vertebrata</taxon>
        <taxon>Euteleostomi</taxon>
        <taxon>Actinopterygii</taxon>
        <taxon>Neopterygii</taxon>
        <taxon>Teleostei</taxon>
        <taxon>Protacanthopterygii</taxon>
        <taxon>Esociformes</taxon>
        <taxon>Umbridae</taxon>
        <taxon>Dallia</taxon>
    </lineage>
</organism>
<dbReference type="Proteomes" id="UP001157502">
    <property type="component" value="Chromosome 18"/>
</dbReference>
<name>A0ACC2G405_DALPE</name>
<evidence type="ECO:0000313" key="2">
    <source>
        <dbReference type="Proteomes" id="UP001157502"/>
    </source>
</evidence>
<gene>
    <name evidence="1" type="ORF">DPEC_G00221430</name>
</gene>
<reference evidence="1" key="1">
    <citation type="submission" date="2021-05" db="EMBL/GenBank/DDBJ databases">
        <authorList>
            <person name="Pan Q."/>
            <person name="Jouanno E."/>
            <person name="Zahm M."/>
            <person name="Klopp C."/>
            <person name="Cabau C."/>
            <person name="Louis A."/>
            <person name="Berthelot C."/>
            <person name="Parey E."/>
            <person name="Roest Crollius H."/>
            <person name="Montfort J."/>
            <person name="Robinson-Rechavi M."/>
            <person name="Bouchez O."/>
            <person name="Lampietro C."/>
            <person name="Lopez Roques C."/>
            <person name="Donnadieu C."/>
            <person name="Postlethwait J."/>
            <person name="Bobe J."/>
            <person name="Dillon D."/>
            <person name="Chandos A."/>
            <person name="von Hippel F."/>
            <person name="Guiguen Y."/>
        </authorList>
    </citation>
    <scope>NUCLEOTIDE SEQUENCE</scope>
    <source>
        <strain evidence="1">YG-Jan2019</strain>
    </source>
</reference>
<accession>A0ACC2G405</accession>
<evidence type="ECO:0000313" key="1">
    <source>
        <dbReference type="EMBL" id="KAJ7998316.1"/>
    </source>
</evidence>
<sequence length="90" mass="9650">MAQVGLEEKIPPLAGSWPYSGSPTFEEPPFSSLNAELADITGASVPEHSDGDVMQRPGRLLKVQPCGLPSVLCYIHTVTKPDDDDDARVT</sequence>